<sequence length="263" mass="28374">MLNDGSERVLPVPAALRPWISQLSTAAVGEPVVPVRTEVPDTATALVVRASGDRQEVVVMGPRTHAAYFEVSRVPFCVKARLRPGRARALLGVPPRGLVDRAVPLDDLWGAAGDRLAEALSDVGPDAAAVVELLEKTLIGQVSALSGQDLARDELVHSATSALTALAIPGPRRVRTTARRLNVSERHLRNLFTDAVGIPPKHFARIDRLRHVLTRASQQSLTHLAVEAGYYDQSHMTAEFRRMMGVSPGAFITGQLPAATRCR</sequence>
<dbReference type="RefSeq" id="WP_202999209.1">
    <property type="nucleotide sequence ID" value="NZ_JADWYU010000196.1"/>
</dbReference>
<evidence type="ECO:0000256" key="3">
    <source>
        <dbReference type="ARBA" id="ARBA00023163"/>
    </source>
</evidence>
<protein>
    <submittedName>
        <fullName evidence="5">AraC family transcriptional regulator</fullName>
    </submittedName>
</protein>
<evidence type="ECO:0000259" key="4">
    <source>
        <dbReference type="PROSITE" id="PS01124"/>
    </source>
</evidence>
<accession>A0A937RHA7</accession>
<reference evidence="5" key="1">
    <citation type="submission" date="2020-12" db="EMBL/GenBank/DDBJ databases">
        <title>Genomic characterization of non-nitrogen-fixing Frankia strains.</title>
        <authorList>
            <person name="Carlos-Shanley C."/>
            <person name="Guerra T."/>
            <person name="Hahn D."/>
        </authorList>
    </citation>
    <scope>NUCLEOTIDE SEQUENCE</scope>
    <source>
        <strain evidence="5">CN6</strain>
    </source>
</reference>
<evidence type="ECO:0000313" key="5">
    <source>
        <dbReference type="EMBL" id="MBL7628849.1"/>
    </source>
</evidence>
<feature type="domain" description="HTH araC/xylS-type" evidence="4">
    <location>
        <begin position="173"/>
        <end position="254"/>
    </location>
</feature>
<dbReference type="SUPFAM" id="SSF46689">
    <property type="entry name" value="Homeodomain-like"/>
    <property type="match status" value="1"/>
</dbReference>
<dbReference type="EMBL" id="JAEACQ010000196">
    <property type="protein sequence ID" value="MBL7628849.1"/>
    <property type="molecule type" value="Genomic_DNA"/>
</dbReference>
<dbReference type="AlphaFoldDB" id="A0A937RHA7"/>
<keyword evidence="2" id="KW-0238">DNA-binding</keyword>
<dbReference type="InterPro" id="IPR018060">
    <property type="entry name" value="HTH_AraC"/>
</dbReference>
<organism evidence="5 6">
    <name type="scientific">Frankia nepalensis</name>
    <dbReference type="NCBI Taxonomy" id="1836974"/>
    <lineage>
        <taxon>Bacteria</taxon>
        <taxon>Bacillati</taxon>
        <taxon>Actinomycetota</taxon>
        <taxon>Actinomycetes</taxon>
        <taxon>Frankiales</taxon>
        <taxon>Frankiaceae</taxon>
        <taxon>Frankia</taxon>
    </lineage>
</organism>
<dbReference type="GO" id="GO:0043565">
    <property type="term" value="F:sequence-specific DNA binding"/>
    <property type="evidence" value="ECO:0007669"/>
    <property type="project" value="InterPro"/>
</dbReference>
<dbReference type="GO" id="GO:0003700">
    <property type="term" value="F:DNA-binding transcription factor activity"/>
    <property type="evidence" value="ECO:0007669"/>
    <property type="project" value="InterPro"/>
</dbReference>
<evidence type="ECO:0000313" key="6">
    <source>
        <dbReference type="Proteomes" id="UP000604475"/>
    </source>
</evidence>
<keyword evidence="6" id="KW-1185">Reference proteome</keyword>
<name>A0A937RHA7_9ACTN</name>
<dbReference type="Gene3D" id="1.10.10.60">
    <property type="entry name" value="Homeodomain-like"/>
    <property type="match status" value="1"/>
</dbReference>
<keyword evidence="1" id="KW-0805">Transcription regulation</keyword>
<dbReference type="Proteomes" id="UP000604475">
    <property type="component" value="Unassembled WGS sequence"/>
</dbReference>
<dbReference type="PANTHER" id="PTHR46796:SF15">
    <property type="entry name" value="BLL1074 PROTEIN"/>
    <property type="match status" value="1"/>
</dbReference>
<dbReference type="SMART" id="SM00342">
    <property type="entry name" value="HTH_ARAC"/>
    <property type="match status" value="1"/>
</dbReference>
<keyword evidence="3" id="KW-0804">Transcription</keyword>
<gene>
    <name evidence="5" type="ORF">I7412_17130</name>
</gene>
<evidence type="ECO:0000256" key="2">
    <source>
        <dbReference type="ARBA" id="ARBA00023125"/>
    </source>
</evidence>
<dbReference type="InterPro" id="IPR009057">
    <property type="entry name" value="Homeodomain-like_sf"/>
</dbReference>
<proteinExistence type="predicted"/>
<dbReference type="Pfam" id="PF12833">
    <property type="entry name" value="HTH_18"/>
    <property type="match status" value="1"/>
</dbReference>
<comment type="caution">
    <text evidence="5">The sequence shown here is derived from an EMBL/GenBank/DDBJ whole genome shotgun (WGS) entry which is preliminary data.</text>
</comment>
<dbReference type="PANTHER" id="PTHR46796">
    <property type="entry name" value="HTH-TYPE TRANSCRIPTIONAL ACTIVATOR RHAS-RELATED"/>
    <property type="match status" value="1"/>
</dbReference>
<dbReference type="PROSITE" id="PS01124">
    <property type="entry name" value="HTH_ARAC_FAMILY_2"/>
    <property type="match status" value="1"/>
</dbReference>
<evidence type="ECO:0000256" key="1">
    <source>
        <dbReference type="ARBA" id="ARBA00023015"/>
    </source>
</evidence>
<dbReference type="InterPro" id="IPR050204">
    <property type="entry name" value="AraC_XylS_family_regulators"/>
</dbReference>